<organism evidence="2 3">
    <name type="scientific">Toxocara canis</name>
    <name type="common">Canine roundworm</name>
    <dbReference type="NCBI Taxonomy" id="6265"/>
    <lineage>
        <taxon>Eukaryota</taxon>
        <taxon>Metazoa</taxon>
        <taxon>Ecdysozoa</taxon>
        <taxon>Nematoda</taxon>
        <taxon>Chromadorea</taxon>
        <taxon>Rhabditida</taxon>
        <taxon>Spirurina</taxon>
        <taxon>Ascaridomorpha</taxon>
        <taxon>Ascaridoidea</taxon>
        <taxon>Toxocaridae</taxon>
        <taxon>Toxocara</taxon>
    </lineage>
</organism>
<name>A0A183UL45_TOXCA</name>
<dbReference type="EMBL" id="UYWY01020110">
    <property type="protein sequence ID" value="VDM40536.1"/>
    <property type="molecule type" value="Genomic_DNA"/>
</dbReference>
<protein>
    <submittedName>
        <fullName evidence="1 3">Uncharacterized protein</fullName>
    </submittedName>
</protein>
<dbReference type="AlphaFoldDB" id="A0A183UL45"/>
<sequence>MWGIWTRYPPLICGRPLAGGRQSLPPIHETLMPLRQTRPLPSLRDALSSGSAGQQPALMCGVASNLSPLVSSCSSSPIAATSTIHDSRTVSPRFMPLTTTSSLNGARLNAAASPTPQQPQHELGKASHAISDLIAVSLICGSFRSVDVI</sequence>
<accession>A0A183UL45</accession>
<evidence type="ECO:0000313" key="2">
    <source>
        <dbReference type="Proteomes" id="UP000050794"/>
    </source>
</evidence>
<keyword evidence="2" id="KW-1185">Reference proteome</keyword>
<proteinExistence type="predicted"/>
<reference evidence="3" key="1">
    <citation type="submission" date="2016-06" db="UniProtKB">
        <authorList>
            <consortium name="WormBaseParasite"/>
        </authorList>
    </citation>
    <scope>IDENTIFICATION</scope>
</reference>
<dbReference type="Proteomes" id="UP000050794">
    <property type="component" value="Unassembled WGS sequence"/>
</dbReference>
<gene>
    <name evidence="1" type="ORF">TCNE_LOCUS9215</name>
</gene>
<evidence type="ECO:0000313" key="3">
    <source>
        <dbReference type="WBParaSite" id="TCNE_0000921501-mRNA-1"/>
    </source>
</evidence>
<reference evidence="1 2" key="2">
    <citation type="submission" date="2018-11" db="EMBL/GenBank/DDBJ databases">
        <authorList>
            <consortium name="Pathogen Informatics"/>
        </authorList>
    </citation>
    <scope>NUCLEOTIDE SEQUENCE [LARGE SCALE GENOMIC DNA]</scope>
</reference>
<dbReference type="WBParaSite" id="TCNE_0000921501-mRNA-1">
    <property type="protein sequence ID" value="TCNE_0000921501-mRNA-1"/>
    <property type="gene ID" value="TCNE_0000921501"/>
</dbReference>
<evidence type="ECO:0000313" key="1">
    <source>
        <dbReference type="EMBL" id="VDM40536.1"/>
    </source>
</evidence>